<organism evidence="2 3">
    <name type="scientific">Oryza sativa subsp. japonica</name>
    <name type="common">Rice</name>
    <dbReference type="NCBI Taxonomy" id="39947"/>
    <lineage>
        <taxon>Eukaryota</taxon>
        <taxon>Viridiplantae</taxon>
        <taxon>Streptophyta</taxon>
        <taxon>Embryophyta</taxon>
        <taxon>Tracheophyta</taxon>
        <taxon>Spermatophyta</taxon>
        <taxon>Magnoliopsida</taxon>
        <taxon>Liliopsida</taxon>
        <taxon>Poales</taxon>
        <taxon>Poaceae</taxon>
        <taxon>BOP clade</taxon>
        <taxon>Oryzoideae</taxon>
        <taxon>Oryzeae</taxon>
        <taxon>Oryzinae</taxon>
        <taxon>Oryza</taxon>
        <taxon>Oryza sativa</taxon>
    </lineage>
</organism>
<gene>
    <name evidence="2" type="ordered locus">Os03g0435000</name>
    <name evidence="2" type="ORF">OSNPB_030435000</name>
</gene>
<sequence length="84" mass="8883">MPALCAHLGLRDVQPPRGDALYCRHHRQQAQAPCLLGERAARSPSLSAACARGGRGRRRDGRRRGPLRYAAPTAPPPPPAAAAG</sequence>
<reference evidence="3" key="1">
    <citation type="journal article" date="2005" name="Nature">
        <title>The map-based sequence of the rice genome.</title>
        <authorList>
            <consortium name="International rice genome sequencing project (IRGSP)"/>
            <person name="Matsumoto T."/>
            <person name="Wu J."/>
            <person name="Kanamori H."/>
            <person name="Katayose Y."/>
            <person name="Fujisawa M."/>
            <person name="Namiki N."/>
            <person name="Mizuno H."/>
            <person name="Yamamoto K."/>
            <person name="Antonio B.A."/>
            <person name="Baba T."/>
            <person name="Sakata K."/>
            <person name="Nagamura Y."/>
            <person name="Aoki H."/>
            <person name="Arikawa K."/>
            <person name="Arita K."/>
            <person name="Bito T."/>
            <person name="Chiden Y."/>
            <person name="Fujitsuka N."/>
            <person name="Fukunaka R."/>
            <person name="Hamada M."/>
            <person name="Harada C."/>
            <person name="Hayashi A."/>
            <person name="Hijishita S."/>
            <person name="Honda M."/>
            <person name="Hosokawa S."/>
            <person name="Ichikawa Y."/>
            <person name="Idonuma A."/>
            <person name="Iijima M."/>
            <person name="Ikeda M."/>
            <person name="Ikeno M."/>
            <person name="Ito K."/>
            <person name="Ito S."/>
            <person name="Ito T."/>
            <person name="Ito Y."/>
            <person name="Ito Y."/>
            <person name="Iwabuchi A."/>
            <person name="Kamiya K."/>
            <person name="Karasawa W."/>
            <person name="Kurita K."/>
            <person name="Katagiri S."/>
            <person name="Kikuta A."/>
            <person name="Kobayashi H."/>
            <person name="Kobayashi N."/>
            <person name="Machita K."/>
            <person name="Maehara T."/>
            <person name="Masukawa M."/>
            <person name="Mizubayashi T."/>
            <person name="Mukai Y."/>
            <person name="Nagasaki H."/>
            <person name="Nagata Y."/>
            <person name="Naito S."/>
            <person name="Nakashima M."/>
            <person name="Nakama Y."/>
            <person name="Nakamichi Y."/>
            <person name="Nakamura M."/>
            <person name="Meguro A."/>
            <person name="Negishi M."/>
            <person name="Ohta I."/>
            <person name="Ohta T."/>
            <person name="Okamoto M."/>
            <person name="Ono N."/>
            <person name="Saji S."/>
            <person name="Sakaguchi M."/>
            <person name="Sakai K."/>
            <person name="Shibata M."/>
            <person name="Shimokawa T."/>
            <person name="Song J."/>
            <person name="Takazaki Y."/>
            <person name="Terasawa K."/>
            <person name="Tsugane M."/>
            <person name="Tsuji K."/>
            <person name="Ueda S."/>
            <person name="Waki K."/>
            <person name="Yamagata H."/>
            <person name="Yamamoto M."/>
            <person name="Yamamoto S."/>
            <person name="Yamane H."/>
            <person name="Yoshiki S."/>
            <person name="Yoshihara R."/>
            <person name="Yukawa K."/>
            <person name="Zhong H."/>
            <person name="Yano M."/>
            <person name="Yuan Q."/>
            <person name="Ouyang S."/>
            <person name="Liu J."/>
            <person name="Jones K.M."/>
            <person name="Gansberger K."/>
            <person name="Moffat K."/>
            <person name="Hill J."/>
            <person name="Bera J."/>
            <person name="Fadrosh D."/>
            <person name="Jin S."/>
            <person name="Johri S."/>
            <person name="Kim M."/>
            <person name="Overton L."/>
            <person name="Reardon M."/>
            <person name="Tsitrin T."/>
            <person name="Vuong H."/>
            <person name="Weaver B."/>
            <person name="Ciecko A."/>
            <person name="Tallon L."/>
            <person name="Jackson J."/>
            <person name="Pai G."/>
            <person name="Aken S.V."/>
            <person name="Utterback T."/>
            <person name="Reidmuller S."/>
            <person name="Feldblyum T."/>
            <person name="Hsiao J."/>
            <person name="Zismann V."/>
            <person name="Iobst S."/>
            <person name="de Vazeille A.R."/>
            <person name="Buell C.R."/>
            <person name="Ying K."/>
            <person name="Li Y."/>
            <person name="Lu T."/>
            <person name="Huang Y."/>
            <person name="Zhao Q."/>
            <person name="Feng Q."/>
            <person name="Zhang L."/>
            <person name="Zhu J."/>
            <person name="Weng Q."/>
            <person name="Mu J."/>
            <person name="Lu Y."/>
            <person name="Fan D."/>
            <person name="Liu Y."/>
            <person name="Guan J."/>
            <person name="Zhang Y."/>
            <person name="Yu S."/>
            <person name="Liu X."/>
            <person name="Zhang Y."/>
            <person name="Hong G."/>
            <person name="Han B."/>
            <person name="Choisne N."/>
            <person name="Demange N."/>
            <person name="Orjeda G."/>
            <person name="Samain S."/>
            <person name="Cattolico L."/>
            <person name="Pelletier E."/>
            <person name="Couloux A."/>
            <person name="Segurens B."/>
            <person name="Wincker P."/>
            <person name="D'Hont A."/>
            <person name="Scarpelli C."/>
            <person name="Weissenbach J."/>
            <person name="Salanoubat M."/>
            <person name="Quetier F."/>
            <person name="Yu Y."/>
            <person name="Kim H.R."/>
            <person name="Rambo T."/>
            <person name="Currie J."/>
            <person name="Collura K."/>
            <person name="Luo M."/>
            <person name="Yang T."/>
            <person name="Ammiraju J.S.S."/>
            <person name="Engler F."/>
            <person name="Soderlund C."/>
            <person name="Wing R.A."/>
            <person name="Palmer L.E."/>
            <person name="de la Bastide M."/>
            <person name="Spiegel L."/>
            <person name="Nascimento L."/>
            <person name="Zutavern T."/>
            <person name="O'Shaughnessy A."/>
            <person name="Dike S."/>
            <person name="Dedhia N."/>
            <person name="Preston R."/>
            <person name="Balija V."/>
            <person name="McCombie W.R."/>
            <person name="Chow T."/>
            <person name="Chen H."/>
            <person name="Chung M."/>
            <person name="Chen C."/>
            <person name="Shaw J."/>
            <person name="Wu H."/>
            <person name="Hsiao K."/>
            <person name="Chao Y."/>
            <person name="Chu M."/>
            <person name="Cheng C."/>
            <person name="Hour A."/>
            <person name="Lee P."/>
            <person name="Lin S."/>
            <person name="Lin Y."/>
            <person name="Liou J."/>
            <person name="Liu S."/>
            <person name="Hsing Y."/>
            <person name="Raghuvanshi S."/>
            <person name="Mohanty A."/>
            <person name="Bharti A.K."/>
            <person name="Gaur A."/>
            <person name="Gupta V."/>
            <person name="Kumar D."/>
            <person name="Ravi V."/>
            <person name="Vij S."/>
            <person name="Kapur A."/>
            <person name="Khurana P."/>
            <person name="Khurana P."/>
            <person name="Khurana J.P."/>
            <person name="Tyagi A.K."/>
            <person name="Gaikwad K."/>
            <person name="Singh A."/>
            <person name="Dalal V."/>
            <person name="Srivastava S."/>
            <person name="Dixit A."/>
            <person name="Pal A.K."/>
            <person name="Ghazi I.A."/>
            <person name="Yadav M."/>
            <person name="Pandit A."/>
            <person name="Bhargava A."/>
            <person name="Sureshbabu K."/>
            <person name="Batra K."/>
            <person name="Sharma T.R."/>
            <person name="Mohapatra T."/>
            <person name="Singh N.K."/>
            <person name="Messing J."/>
            <person name="Nelson A.B."/>
            <person name="Fuks G."/>
            <person name="Kavchok S."/>
            <person name="Keizer G."/>
            <person name="Linton E."/>
            <person name="Llaca V."/>
            <person name="Song R."/>
            <person name="Tanyolac B."/>
            <person name="Young S."/>
            <person name="Ho-Il K."/>
            <person name="Hahn J.H."/>
            <person name="Sangsakoo G."/>
            <person name="Vanavichit A."/>
            <person name="de Mattos Luiz.A.T."/>
            <person name="Zimmer P.D."/>
            <person name="Malone G."/>
            <person name="Dellagostin O."/>
            <person name="de Oliveira A.C."/>
            <person name="Bevan M."/>
            <person name="Bancroft I."/>
            <person name="Minx P."/>
            <person name="Cordum H."/>
            <person name="Wilson R."/>
            <person name="Cheng Z."/>
            <person name="Jin W."/>
            <person name="Jiang J."/>
            <person name="Leong S.A."/>
            <person name="Iwama H."/>
            <person name="Gojobori T."/>
            <person name="Itoh T."/>
            <person name="Niimura Y."/>
            <person name="Fujii Y."/>
            <person name="Habara T."/>
            <person name="Sakai H."/>
            <person name="Sato Y."/>
            <person name="Wilson G."/>
            <person name="Kumar K."/>
            <person name="McCouch S."/>
            <person name="Juretic N."/>
            <person name="Hoen D."/>
            <person name="Wright S."/>
            <person name="Bruskiewich R."/>
            <person name="Bureau T."/>
            <person name="Miyao A."/>
            <person name="Hirochika H."/>
            <person name="Nishikawa T."/>
            <person name="Kadowaki K."/>
            <person name="Sugiura M."/>
            <person name="Burr B."/>
            <person name="Sasaki T."/>
        </authorList>
    </citation>
    <scope>NUCLEOTIDE SEQUENCE [LARGE SCALE GENOMIC DNA]</scope>
    <source>
        <strain evidence="3">cv. Nipponbare</strain>
    </source>
</reference>
<evidence type="ECO:0000313" key="3">
    <source>
        <dbReference type="Proteomes" id="UP000059680"/>
    </source>
</evidence>
<evidence type="ECO:0000313" key="2">
    <source>
        <dbReference type="EMBL" id="BAS84836.1"/>
    </source>
</evidence>
<protein>
    <submittedName>
        <fullName evidence="2">Os03g0435000 protein</fullName>
    </submittedName>
</protein>
<proteinExistence type="predicted"/>
<reference evidence="2 3" key="3">
    <citation type="journal article" date="2013" name="Rice">
        <title>Improvement of the Oryza sativa Nipponbare reference genome using next generation sequence and optical map data.</title>
        <authorList>
            <person name="Kawahara Y."/>
            <person name="de la Bastide M."/>
            <person name="Hamilton J.P."/>
            <person name="Kanamori H."/>
            <person name="McCombie W.R."/>
            <person name="Ouyang S."/>
            <person name="Schwartz D.C."/>
            <person name="Tanaka T."/>
            <person name="Wu J."/>
            <person name="Zhou S."/>
            <person name="Childs K.L."/>
            <person name="Davidson R.M."/>
            <person name="Lin H."/>
            <person name="Quesada-Ocampo L."/>
            <person name="Vaillancourt B."/>
            <person name="Sakai H."/>
            <person name="Lee S.S."/>
            <person name="Kim J."/>
            <person name="Numa H."/>
            <person name="Itoh T."/>
            <person name="Buell C.R."/>
            <person name="Matsumoto T."/>
        </authorList>
    </citation>
    <scope>NUCLEOTIDE SEQUENCE [LARGE SCALE GENOMIC DNA]</scope>
    <source>
        <strain evidence="3">cv. Nipponbare</strain>
    </source>
</reference>
<reference evidence="2 3" key="2">
    <citation type="journal article" date="2013" name="Plant Cell Physiol.">
        <title>Rice Annotation Project Database (RAP-DB): an integrative and interactive database for rice genomics.</title>
        <authorList>
            <person name="Sakai H."/>
            <person name="Lee S.S."/>
            <person name="Tanaka T."/>
            <person name="Numa H."/>
            <person name="Kim J."/>
            <person name="Kawahara Y."/>
            <person name="Wakimoto H."/>
            <person name="Yang C.C."/>
            <person name="Iwamoto M."/>
            <person name="Abe T."/>
            <person name="Yamada Y."/>
            <person name="Muto A."/>
            <person name="Inokuchi H."/>
            <person name="Ikemura T."/>
            <person name="Matsumoto T."/>
            <person name="Sasaki T."/>
            <person name="Itoh T."/>
        </authorList>
    </citation>
    <scope>NUCLEOTIDE SEQUENCE [LARGE SCALE GENOMIC DNA]</scope>
    <source>
        <strain evidence="3">cv. Nipponbare</strain>
    </source>
</reference>
<evidence type="ECO:0000256" key="1">
    <source>
        <dbReference type="SAM" id="MobiDB-lite"/>
    </source>
</evidence>
<feature type="compositionally biased region" description="Basic residues" evidence="1">
    <location>
        <begin position="54"/>
        <end position="66"/>
    </location>
</feature>
<feature type="region of interest" description="Disordered" evidence="1">
    <location>
        <begin position="45"/>
        <end position="84"/>
    </location>
</feature>
<name>A0A0P0VZT3_ORYSJ</name>
<feature type="compositionally biased region" description="Pro residues" evidence="1">
    <location>
        <begin position="73"/>
        <end position="84"/>
    </location>
</feature>
<dbReference type="AlphaFoldDB" id="A0A0P0VZT3"/>
<dbReference type="PaxDb" id="39947-A0A0P0VZT3"/>
<dbReference type="Proteomes" id="UP000059680">
    <property type="component" value="Chromosome 3"/>
</dbReference>
<dbReference type="InParanoid" id="A0A0P0VZT3"/>
<accession>A0A0P0VZT3</accession>
<dbReference type="EMBL" id="AP014959">
    <property type="protein sequence ID" value="BAS84836.1"/>
    <property type="molecule type" value="Genomic_DNA"/>
</dbReference>
<keyword evidence="3" id="KW-1185">Reference proteome</keyword>